<name>A0A2K8T5X5_9NOSO</name>
<protein>
    <submittedName>
        <fullName evidence="2">Uncharacterized protein</fullName>
    </submittedName>
</protein>
<keyword evidence="2" id="KW-0614">Plasmid</keyword>
<feature type="compositionally biased region" description="Pro residues" evidence="1">
    <location>
        <begin position="41"/>
        <end position="51"/>
    </location>
</feature>
<accession>A0A2K8T5X5</accession>
<reference evidence="2 3" key="1">
    <citation type="submission" date="2017-11" db="EMBL/GenBank/DDBJ databases">
        <title>Complete genome of a free-living desiccation-tolerant cyanobacterium and its photosynthetic adaptation to extreme terrestrial habitat.</title>
        <authorList>
            <person name="Shang J."/>
        </authorList>
    </citation>
    <scope>NUCLEOTIDE SEQUENCE [LARGE SCALE GENOMIC DNA]</scope>
    <source>
        <strain evidence="2 3">CCNUN1</strain>
        <plasmid evidence="3">pnfsy03</plasmid>
    </source>
</reference>
<gene>
    <name evidence="2" type="ORF">COO91_09260</name>
</gene>
<proteinExistence type="predicted"/>
<evidence type="ECO:0000256" key="1">
    <source>
        <dbReference type="SAM" id="MobiDB-lite"/>
    </source>
</evidence>
<evidence type="ECO:0000313" key="2">
    <source>
        <dbReference type="EMBL" id="AUB43102.1"/>
    </source>
</evidence>
<evidence type="ECO:0000313" key="3">
    <source>
        <dbReference type="Proteomes" id="UP000232003"/>
    </source>
</evidence>
<feature type="region of interest" description="Disordered" evidence="1">
    <location>
        <begin position="31"/>
        <end position="51"/>
    </location>
</feature>
<dbReference type="Proteomes" id="UP000232003">
    <property type="component" value="Plasmid pNFSY03"/>
</dbReference>
<geneLocation type="plasmid" evidence="3">
    <name>pnfsy03</name>
</geneLocation>
<feature type="compositionally biased region" description="Low complexity" evidence="1">
    <location>
        <begin position="31"/>
        <end position="40"/>
    </location>
</feature>
<dbReference type="AlphaFoldDB" id="A0A2K8T5X5"/>
<sequence>MGPRYLGAFALKAKATAGLIYLLDLPKHGLASPATPKTSAPTPPAPSNTPN</sequence>
<organism evidence="2 3">
    <name type="scientific">Nostoc flagelliforme CCNUN1</name>
    <dbReference type="NCBI Taxonomy" id="2038116"/>
    <lineage>
        <taxon>Bacteria</taxon>
        <taxon>Bacillati</taxon>
        <taxon>Cyanobacteriota</taxon>
        <taxon>Cyanophyceae</taxon>
        <taxon>Nostocales</taxon>
        <taxon>Nostocaceae</taxon>
        <taxon>Nostoc</taxon>
    </lineage>
</organism>
<keyword evidence="3" id="KW-1185">Reference proteome</keyword>
<dbReference type="EMBL" id="CP024788">
    <property type="protein sequence ID" value="AUB43102.1"/>
    <property type="molecule type" value="Genomic_DNA"/>
</dbReference>
<dbReference type="KEGG" id="nfl:COO91_09260"/>